<reference evidence="2" key="1">
    <citation type="journal article" date="2020" name="J Insects Food Feed">
        <title>The yellow mealworm (Tenebrio molitor) genome: a resource for the emerging insects as food and feed industry.</title>
        <authorList>
            <person name="Eriksson T."/>
            <person name="Andere A."/>
            <person name="Kelstrup H."/>
            <person name="Emery V."/>
            <person name="Picard C."/>
        </authorList>
    </citation>
    <scope>NUCLEOTIDE SEQUENCE</scope>
    <source>
        <strain evidence="2">Stoneville</strain>
        <tissue evidence="2">Whole head</tissue>
    </source>
</reference>
<name>A0A8J6L8C5_TENMO</name>
<proteinExistence type="predicted"/>
<sequence length="91" mass="10075">MNRRQIRETEYCGQAPSAPLYNREVPGSNPGQVWVFFKGFLTPSHRGMSHITDKANAGSQYPLPPSFRTHPESSRQCALESLSSPPPFGGE</sequence>
<gene>
    <name evidence="2" type="ORF">GEV33_012181</name>
</gene>
<dbReference type="Proteomes" id="UP000719412">
    <property type="component" value="Unassembled WGS sequence"/>
</dbReference>
<reference evidence="2" key="2">
    <citation type="submission" date="2021-08" db="EMBL/GenBank/DDBJ databases">
        <authorList>
            <person name="Eriksson T."/>
        </authorList>
    </citation>
    <scope>NUCLEOTIDE SEQUENCE</scope>
    <source>
        <strain evidence="2">Stoneville</strain>
        <tissue evidence="2">Whole head</tissue>
    </source>
</reference>
<dbReference type="EMBL" id="JABDTM020027386">
    <property type="protein sequence ID" value="KAH0810607.1"/>
    <property type="molecule type" value="Genomic_DNA"/>
</dbReference>
<organism evidence="2 3">
    <name type="scientific">Tenebrio molitor</name>
    <name type="common">Yellow mealworm beetle</name>
    <dbReference type="NCBI Taxonomy" id="7067"/>
    <lineage>
        <taxon>Eukaryota</taxon>
        <taxon>Metazoa</taxon>
        <taxon>Ecdysozoa</taxon>
        <taxon>Arthropoda</taxon>
        <taxon>Hexapoda</taxon>
        <taxon>Insecta</taxon>
        <taxon>Pterygota</taxon>
        <taxon>Neoptera</taxon>
        <taxon>Endopterygota</taxon>
        <taxon>Coleoptera</taxon>
        <taxon>Polyphaga</taxon>
        <taxon>Cucujiformia</taxon>
        <taxon>Tenebrionidae</taxon>
        <taxon>Tenebrio</taxon>
    </lineage>
</organism>
<dbReference type="AlphaFoldDB" id="A0A8J6L8C5"/>
<protein>
    <submittedName>
        <fullName evidence="2">Uncharacterized protein</fullName>
    </submittedName>
</protein>
<accession>A0A8J6L8C5</accession>
<evidence type="ECO:0000313" key="2">
    <source>
        <dbReference type="EMBL" id="KAH0810607.1"/>
    </source>
</evidence>
<evidence type="ECO:0000256" key="1">
    <source>
        <dbReference type="SAM" id="MobiDB-lite"/>
    </source>
</evidence>
<evidence type="ECO:0000313" key="3">
    <source>
        <dbReference type="Proteomes" id="UP000719412"/>
    </source>
</evidence>
<feature type="region of interest" description="Disordered" evidence="1">
    <location>
        <begin position="48"/>
        <end position="91"/>
    </location>
</feature>
<comment type="caution">
    <text evidence="2">The sequence shown here is derived from an EMBL/GenBank/DDBJ whole genome shotgun (WGS) entry which is preliminary data.</text>
</comment>
<keyword evidence="3" id="KW-1185">Reference proteome</keyword>